<evidence type="ECO:0000259" key="4">
    <source>
        <dbReference type="PROSITE" id="PS51118"/>
    </source>
</evidence>
<organism evidence="5 6">
    <name type="scientific">Ornithinimicrobium avium</name>
    <dbReference type="NCBI Taxonomy" id="2283195"/>
    <lineage>
        <taxon>Bacteria</taxon>
        <taxon>Bacillati</taxon>
        <taxon>Actinomycetota</taxon>
        <taxon>Actinomycetes</taxon>
        <taxon>Micrococcales</taxon>
        <taxon>Ornithinimicrobiaceae</taxon>
        <taxon>Ornithinimicrobium</taxon>
    </lineage>
</organism>
<dbReference type="InterPro" id="IPR011991">
    <property type="entry name" value="ArsR-like_HTH"/>
</dbReference>
<dbReference type="PANTHER" id="PTHR33204">
    <property type="entry name" value="TRANSCRIPTIONAL REGULATOR, MARR FAMILY"/>
    <property type="match status" value="1"/>
</dbReference>
<dbReference type="PANTHER" id="PTHR33204:SF37">
    <property type="entry name" value="HTH-TYPE TRANSCRIPTIONAL REGULATOR YODB"/>
    <property type="match status" value="1"/>
</dbReference>
<keyword evidence="3" id="KW-0804">Transcription</keyword>
<dbReference type="OrthoDB" id="370168at2"/>
<evidence type="ECO:0000313" key="6">
    <source>
        <dbReference type="Proteomes" id="UP000253790"/>
    </source>
</evidence>
<dbReference type="SUPFAM" id="SSF46785">
    <property type="entry name" value="Winged helix' DNA-binding domain"/>
    <property type="match status" value="1"/>
</dbReference>
<keyword evidence="1" id="KW-0805">Transcription regulation</keyword>
<dbReference type="PROSITE" id="PS51118">
    <property type="entry name" value="HTH_HXLR"/>
    <property type="match status" value="1"/>
</dbReference>
<reference evidence="5 6" key="1">
    <citation type="submission" date="2018-07" db="EMBL/GenBank/DDBJ databases">
        <title>Complete genome sequencing of Ornithinimicrobium sp. AMA3305.</title>
        <authorList>
            <person name="Bae J.-W."/>
        </authorList>
    </citation>
    <scope>NUCLEOTIDE SEQUENCE [LARGE SCALE GENOMIC DNA]</scope>
    <source>
        <strain evidence="5 6">AMA3305</strain>
    </source>
</reference>
<keyword evidence="6" id="KW-1185">Reference proteome</keyword>
<feature type="domain" description="HTH hxlR-type" evidence="4">
    <location>
        <begin position="10"/>
        <end position="106"/>
    </location>
</feature>
<dbReference type="RefSeq" id="WP_114929076.1">
    <property type="nucleotide sequence ID" value="NZ_CP031229.1"/>
</dbReference>
<evidence type="ECO:0000256" key="3">
    <source>
        <dbReference type="ARBA" id="ARBA00023163"/>
    </source>
</evidence>
<dbReference type="CDD" id="cd00090">
    <property type="entry name" value="HTH_ARSR"/>
    <property type="match status" value="1"/>
</dbReference>
<dbReference type="Gene3D" id="1.10.10.10">
    <property type="entry name" value="Winged helix-like DNA-binding domain superfamily/Winged helix DNA-binding domain"/>
    <property type="match status" value="1"/>
</dbReference>
<gene>
    <name evidence="5" type="ORF">DV701_13840</name>
</gene>
<dbReference type="AlphaFoldDB" id="A0A345NPV0"/>
<dbReference type="Proteomes" id="UP000253790">
    <property type="component" value="Chromosome"/>
</dbReference>
<proteinExistence type="predicted"/>
<evidence type="ECO:0000256" key="1">
    <source>
        <dbReference type="ARBA" id="ARBA00023015"/>
    </source>
</evidence>
<name>A0A345NPV0_9MICO</name>
<evidence type="ECO:0000313" key="5">
    <source>
        <dbReference type="EMBL" id="AXH97058.1"/>
    </source>
</evidence>
<dbReference type="Pfam" id="PF01638">
    <property type="entry name" value="HxlR"/>
    <property type="match status" value="1"/>
</dbReference>
<protein>
    <submittedName>
        <fullName evidence="5">Transcriptional regulator</fullName>
    </submittedName>
</protein>
<dbReference type="KEGG" id="orn:DV701_13840"/>
<keyword evidence="2" id="KW-0238">DNA-binding</keyword>
<sequence length="110" mass="11714">MSGDDRHIPGPGLHAASRLLGRPWTLLILATLAEEPRRFTEIVQMLRGISTNLLSDRLRTLDGAGLIERQDGPSVSSYSLTPAGQALGPVLDGLEEWGQGLGAHQPAPPT</sequence>
<dbReference type="EMBL" id="CP031229">
    <property type="protein sequence ID" value="AXH97058.1"/>
    <property type="molecule type" value="Genomic_DNA"/>
</dbReference>
<dbReference type="InterPro" id="IPR002577">
    <property type="entry name" value="HTH_HxlR"/>
</dbReference>
<accession>A0A345NPV0</accession>
<dbReference type="InterPro" id="IPR036390">
    <property type="entry name" value="WH_DNA-bd_sf"/>
</dbReference>
<evidence type="ECO:0000256" key="2">
    <source>
        <dbReference type="ARBA" id="ARBA00023125"/>
    </source>
</evidence>
<dbReference type="InterPro" id="IPR036388">
    <property type="entry name" value="WH-like_DNA-bd_sf"/>
</dbReference>
<dbReference type="GO" id="GO:0003677">
    <property type="term" value="F:DNA binding"/>
    <property type="evidence" value="ECO:0007669"/>
    <property type="project" value="UniProtKB-KW"/>
</dbReference>